<dbReference type="SUPFAM" id="SSF89392">
    <property type="entry name" value="Prokaryotic lipoproteins and lipoprotein localization factors"/>
    <property type="match status" value="1"/>
</dbReference>
<dbReference type="GO" id="GO:0015031">
    <property type="term" value="P:protein transport"/>
    <property type="evidence" value="ECO:0007669"/>
    <property type="project" value="UniProtKB-KW"/>
</dbReference>
<keyword evidence="9" id="KW-0564">Palmitate</keyword>
<gene>
    <name evidence="13" type="ordered locus">Fraau_0598</name>
</gene>
<dbReference type="STRING" id="767434.Fraau_0598"/>
<dbReference type="eggNOG" id="COG3017">
    <property type="taxonomic scope" value="Bacteria"/>
</dbReference>
<evidence type="ECO:0000256" key="9">
    <source>
        <dbReference type="ARBA" id="ARBA00023139"/>
    </source>
</evidence>
<evidence type="ECO:0000313" key="14">
    <source>
        <dbReference type="Proteomes" id="UP000005234"/>
    </source>
</evidence>
<evidence type="ECO:0000256" key="2">
    <source>
        <dbReference type="ARBA" id="ARBA00009696"/>
    </source>
</evidence>
<dbReference type="GO" id="GO:0009279">
    <property type="term" value="C:cell outer membrane"/>
    <property type="evidence" value="ECO:0007669"/>
    <property type="project" value="UniProtKB-SubCell"/>
</dbReference>
<dbReference type="EMBL" id="CP003350">
    <property type="protein sequence ID" value="AFC85078.1"/>
    <property type="molecule type" value="Genomic_DNA"/>
</dbReference>
<keyword evidence="6" id="KW-0732">Signal</keyword>
<keyword evidence="8" id="KW-0472">Membrane</keyword>
<keyword evidence="12 13" id="KW-0449">Lipoprotein</keyword>
<protein>
    <recommendedName>
        <fullName evidence="4">Outer-membrane lipoprotein LolB</fullName>
    </recommendedName>
</protein>
<dbReference type="NCBIfam" id="TIGR00548">
    <property type="entry name" value="lolB"/>
    <property type="match status" value="1"/>
</dbReference>
<dbReference type="InterPro" id="IPR029046">
    <property type="entry name" value="LolA/LolB/LppX"/>
</dbReference>
<comment type="subcellular location">
    <subcellularLocation>
        <location evidence="1">Cell outer membrane</location>
        <topology evidence="1">Lipid-anchor</topology>
    </subcellularLocation>
</comment>
<keyword evidence="11" id="KW-0998">Cell outer membrane</keyword>
<organism evidence="13 14">
    <name type="scientific">Frateuria aurantia (strain ATCC 33424 / DSM 6220 / KCTC 2777 / LMG 1558 / NBRC 3245 / NCIMB 13370)</name>
    <name type="common">Acetobacter aurantius</name>
    <dbReference type="NCBI Taxonomy" id="767434"/>
    <lineage>
        <taxon>Bacteria</taxon>
        <taxon>Pseudomonadati</taxon>
        <taxon>Pseudomonadota</taxon>
        <taxon>Gammaproteobacteria</taxon>
        <taxon>Lysobacterales</taxon>
        <taxon>Rhodanobacteraceae</taxon>
        <taxon>Frateuria</taxon>
    </lineage>
</organism>
<evidence type="ECO:0000256" key="12">
    <source>
        <dbReference type="ARBA" id="ARBA00023288"/>
    </source>
</evidence>
<evidence type="ECO:0000256" key="3">
    <source>
        <dbReference type="ARBA" id="ARBA00011245"/>
    </source>
</evidence>
<evidence type="ECO:0000313" key="13">
    <source>
        <dbReference type="EMBL" id="AFC85078.1"/>
    </source>
</evidence>
<evidence type="ECO:0000256" key="11">
    <source>
        <dbReference type="ARBA" id="ARBA00023237"/>
    </source>
</evidence>
<dbReference type="RefSeq" id="WP_014402084.1">
    <property type="nucleotide sequence ID" value="NC_017033.1"/>
</dbReference>
<evidence type="ECO:0000256" key="7">
    <source>
        <dbReference type="ARBA" id="ARBA00022927"/>
    </source>
</evidence>
<comment type="subunit">
    <text evidence="3">Monomer.</text>
</comment>
<evidence type="ECO:0000256" key="1">
    <source>
        <dbReference type="ARBA" id="ARBA00004459"/>
    </source>
</evidence>
<reference evidence="13" key="1">
    <citation type="submission" date="2012-02" db="EMBL/GenBank/DDBJ databases">
        <title>The complete genome of Frateuria aurantia DSM 6220.</title>
        <authorList>
            <consortium name="US DOE Joint Genome Institute (JGI-PGF)"/>
            <person name="Lucas S."/>
            <person name="Copeland A."/>
            <person name="Lapidus A."/>
            <person name="Glavina del Rio T."/>
            <person name="Dalin E."/>
            <person name="Tice H."/>
            <person name="Bruce D."/>
            <person name="Goodwin L."/>
            <person name="Pitluck S."/>
            <person name="Peters L."/>
            <person name="Ovchinnikova G."/>
            <person name="Teshima H."/>
            <person name="Kyrpides N."/>
            <person name="Mavromatis K."/>
            <person name="Ivanova N."/>
            <person name="Brettin T."/>
            <person name="Detter J.C."/>
            <person name="Han C."/>
            <person name="Larimer F."/>
            <person name="Land M."/>
            <person name="Hauser L."/>
            <person name="Markowitz V."/>
            <person name="Cheng J.-F."/>
            <person name="Hugenholtz P."/>
            <person name="Woyke T."/>
            <person name="Wu D."/>
            <person name="Brambilla E."/>
            <person name="Klenk H.-P."/>
            <person name="Eisen J.A."/>
        </authorList>
    </citation>
    <scope>NUCLEOTIDE SEQUENCE</scope>
    <source>
        <strain evidence="13">DSM 6220</strain>
    </source>
</reference>
<name>H8L5C1_FRAAD</name>
<dbReference type="Pfam" id="PF03550">
    <property type="entry name" value="LolB"/>
    <property type="match status" value="1"/>
</dbReference>
<keyword evidence="14" id="KW-1185">Reference proteome</keyword>
<dbReference type="HOGENOM" id="CLU_092816_2_2_6"/>
<sequence>MITSFSSATRRPSLAISPGPGSLPGRGLILAGLLLLAGCQQAALPRLHADHQRLQAQQAREMQLATWQDWTLRGRLGLSDGHQGGSGSFVWIQQGDRYDFQMRKPITGGLVFRLQGGPEGAHLINGDGRELSDPDVETLMRKVMGWTVPLRELRAWVLGARAAGSPASLSFQPDGLPATVSQDGWQIDYPSWNHDRQPALPHQVFASRPPYKVRLSIESWQRGVDAGQGD</sequence>
<dbReference type="AlphaFoldDB" id="H8L5C1"/>
<comment type="similarity">
    <text evidence="2">Belongs to the LolB family.</text>
</comment>
<evidence type="ECO:0000256" key="6">
    <source>
        <dbReference type="ARBA" id="ARBA00022729"/>
    </source>
</evidence>
<keyword evidence="5" id="KW-0813">Transport</keyword>
<accession>H8L5C1</accession>
<evidence type="ECO:0000256" key="5">
    <source>
        <dbReference type="ARBA" id="ARBA00022448"/>
    </source>
</evidence>
<dbReference type="Proteomes" id="UP000005234">
    <property type="component" value="Chromosome"/>
</dbReference>
<dbReference type="KEGG" id="fau:Fraau_0598"/>
<keyword evidence="7" id="KW-0653">Protein transport</keyword>
<evidence type="ECO:0000256" key="8">
    <source>
        <dbReference type="ARBA" id="ARBA00023136"/>
    </source>
</evidence>
<dbReference type="Gene3D" id="2.50.20.10">
    <property type="entry name" value="Lipoprotein localisation LolA/LolB/LppX"/>
    <property type="match status" value="1"/>
</dbReference>
<proteinExistence type="inferred from homology"/>
<dbReference type="InterPro" id="IPR004565">
    <property type="entry name" value="OM_lipoprot_LolB"/>
</dbReference>
<evidence type="ECO:0000256" key="10">
    <source>
        <dbReference type="ARBA" id="ARBA00023186"/>
    </source>
</evidence>
<keyword evidence="10" id="KW-0143">Chaperone</keyword>
<evidence type="ECO:0000256" key="4">
    <source>
        <dbReference type="ARBA" id="ARBA00016202"/>
    </source>
</evidence>
<dbReference type="CDD" id="cd16326">
    <property type="entry name" value="LolB"/>
    <property type="match status" value="1"/>
</dbReference>
<dbReference type="OrthoDB" id="9797618at2"/>